<feature type="signal peptide" evidence="1">
    <location>
        <begin position="1"/>
        <end position="19"/>
    </location>
</feature>
<dbReference type="Proteomes" id="UP000426027">
    <property type="component" value="Chromosome"/>
</dbReference>
<evidence type="ECO:0000313" key="2">
    <source>
        <dbReference type="EMBL" id="QGW26765.1"/>
    </source>
</evidence>
<keyword evidence="3" id="KW-1185">Reference proteome</keyword>
<dbReference type="Gene3D" id="3.40.50.1820">
    <property type="entry name" value="alpha/beta hydrolase"/>
    <property type="match status" value="1"/>
</dbReference>
<name>A0A6I6GEF5_9BACT</name>
<evidence type="ECO:0000256" key="1">
    <source>
        <dbReference type="SAM" id="SignalP"/>
    </source>
</evidence>
<evidence type="ECO:0008006" key="4">
    <source>
        <dbReference type="Google" id="ProtNLM"/>
    </source>
</evidence>
<sequence length="298" mass="33579">MKRIIIMAMLIAFSMSANAISYDTSYRSGRNYDKAMFRMWHADTARQLKAWLVLMPGSNSDGRPEVDDPQWQAFAAKNQLALVGCYFTDKPHEFMMAEEYMYVPAGSGDTLLKALRQLAVKSGHPALANAPMLLWGMSAGGQFNYEMACWKPNRIIGFVVNKGGFYYTAMSPVATRNVPALFFTGEKDMEYRSTVVKGVYALNRRIGACWAWAQETGIGHDVGRSKEMALQWFDAILRTRFANGQLQPINQQQGYIGLQPSLNIEPAESWKKTDQFISSWLPNKALADLWQSVQQPSK</sequence>
<proteinExistence type="predicted"/>
<reference evidence="2 3" key="1">
    <citation type="submission" date="2019-11" db="EMBL/GenBank/DDBJ databases">
        <authorList>
            <person name="Im W.T."/>
        </authorList>
    </citation>
    <scope>NUCLEOTIDE SEQUENCE [LARGE SCALE GENOMIC DNA]</scope>
    <source>
        <strain evidence="2 3">SB-02</strain>
    </source>
</reference>
<keyword evidence="1" id="KW-0732">Signal</keyword>
<accession>A0A6I6GEF5</accession>
<dbReference type="KEGG" id="fls:GLV81_00370"/>
<evidence type="ECO:0000313" key="3">
    <source>
        <dbReference type="Proteomes" id="UP000426027"/>
    </source>
</evidence>
<protein>
    <recommendedName>
        <fullName evidence="4">Alpha/beta hydrolase</fullName>
    </recommendedName>
</protein>
<dbReference type="InterPro" id="IPR029058">
    <property type="entry name" value="AB_hydrolase_fold"/>
</dbReference>
<dbReference type="AlphaFoldDB" id="A0A6I6GEF5"/>
<dbReference type="RefSeq" id="WP_157475894.1">
    <property type="nucleotide sequence ID" value="NZ_CP046566.1"/>
</dbReference>
<dbReference type="SUPFAM" id="SSF53474">
    <property type="entry name" value="alpha/beta-Hydrolases"/>
    <property type="match status" value="1"/>
</dbReference>
<organism evidence="2 3">
    <name type="scientific">Phnomibacter ginsenosidimutans</name>
    <dbReference type="NCBI Taxonomy" id="2676868"/>
    <lineage>
        <taxon>Bacteria</taxon>
        <taxon>Pseudomonadati</taxon>
        <taxon>Bacteroidota</taxon>
        <taxon>Chitinophagia</taxon>
        <taxon>Chitinophagales</taxon>
        <taxon>Chitinophagaceae</taxon>
        <taxon>Phnomibacter</taxon>
    </lineage>
</organism>
<dbReference type="EMBL" id="CP046566">
    <property type="protein sequence ID" value="QGW26765.1"/>
    <property type="molecule type" value="Genomic_DNA"/>
</dbReference>
<feature type="chain" id="PRO_5026132536" description="Alpha/beta hydrolase" evidence="1">
    <location>
        <begin position="20"/>
        <end position="298"/>
    </location>
</feature>
<gene>
    <name evidence="2" type="ORF">GLV81_00370</name>
</gene>